<evidence type="ECO:0000259" key="5">
    <source>
        <dbReference type="Pfam" id="PF13191"/>
    </source>
</evidence>
<feature type="domain" description="Orc1-like AAA ATPase" evidence="5">
    <location>
        <begin position="288"/>
        <end position="455"/>
    </location>
</feature>
<dbReference type="InterPro" id="IPR027417">
    <property type="entry name" value="P-loop_NTPase"/>
</dbReference>
<evidence type="ECO:0000259" key="4">
    <source>
        <dbReference type="Pfam" id="PF12773"/>
    </source>
</evidence>
<evidence type="ECO:0000313" key="6">
    <source>
        <dbReference type="EMBL" id="HIS73964.1"/>
    </source>
</evidence>
<name>A0A9D1FI79_9BACT</name>
<dbReference type="InterPro" id="IPR025874">
    <property type="entry name" value="DZR"/>
</dbReference>
<dbReference type="GO" id="GO:0005737">
    <property type="term" value="C:cytoplasm"/>
    <property type="evidence" value="ECO:0007669"/>
    <property type="project" value="TreeGrafter"/>
</dbReference>
<dbReference type="Proteomes" id="UP000886865">
    <property type="component" value="Unassembled WGS sequence"/>
</dbReference>
<dbReference type="Gene3D" id="3.40.50.300">
    <property type="entry name" value="P-loop containing nucleotide triphosphate hydrolases"/>
    <property type="match status" value="1"/>
</dbReference>
<reference evidence="6" key="2">
    <citation type="journal article" date="2021" name="PeerJ">
        <title>Extensive microbial diversity within the chicken gut microbiome revealed by metagenomics and culture.</title>
        <authorList>
            <person name="Gilroy R."/>
            <person name="Ravi A."/>
            <person name="Getino M."/>
            <person name="Pursley I."/>
            <person name="Horton D.L."/>
            <person name="Alikhan N.F."/>
            <person name="Baker D."/>
            <person name="Gharbi K."/>
            <person name="Hall N."/>
            <person name="Watson M."/>
            <person name="Adriaenssens E.M."/>
            <person name="Foster-Nyarko E."/>
            <person name="Jarju S."/>
            <person name="Secka A."/>
            <person name="Antonio M."/>
            <person name="Oren A."/>
            <person name="Chaudhuri R.R."/>
            <person name="La Ragione R."/>
            <person name="Hildebrand F."/>
            <person name="Pallen M.J."/>
        </authorList>
    </citation>
    <scope>NUCLEOTIDE SEQUENCE</scope>
    <source>
        <strain evidence="6">CHK152-2871</strain>
    </source>
</reference>
<dbReference type="PANTHER" id="PTHR16305">
    <property type="entry name" value="TESTICULAR SOLUBLE ADENYLYL CYCLASE"/>
    <property type="match status" value="1"/>
</dbReference>
<proteinExistence type="predicted"/>
<dbReference type="GO" id="GO:0004016">
    <property type="term" value="F:adenylate cyclase activity"/>
    <property type="evidence" value="ECO:0007669"/>
    <property type="project" value="TreeGrafter"/>
</dbReference>
<dbReference type="GO" id="GO:0005524">
    <property type="term" value="F:ATP binding"/>
    <property type="evidence" value="ECO:0007669"/>
    <property type="project" value="UniProtKB-KW"/>
</dbReference>
<evidence type="ECO:0000256" key="2">
    <source>
        <dbReference type="ARBA" id="ARBA00022840"/>
    </source>
</evidence>
<dbReference type="EMBL" id="DVJQ01000025">
    <property type="protein sequence ID" value="HIS73964.1"/>
    <property type="molecule type" value="Genomic_DNA"/>
</dbReference>
<accession>A0A9D1FI79</accession>
<evidence type="ECO:0000313" key="7">
    <source>
        <dbReference type="Proteomes" id="UP000886865"/>
    </source>
</evidence>
<sequence>MICPKCKTEVSSQDVVCPGCGLRLKFKCPRCGNYTRIGSSSCSVCGFTFVKFCPKCGSANYASSPECRKCSFVFNSETQKKENNEIKPKQNIEKPKDKIQKPKEKEPLKQKKEAEPKEQKQQKLVVFVDFINLEQLFEKYKDEEFRQKVVLNIKTSVKLGFNVPCEFINPHTVVFKIPHTKNFKFLDKVRLFSDEFEKFNNILSETLGVGINYKYAVLKEEEYLEARSPKQLESGIEKDIITSEGAYSILSSEIPLIKISPISYKMVFLDQKPVFSQSECQRDDVALEMVLDAINDSSSEIKAISINAPRGCGKTNLLEKMYKRLEVGAHIVLKGHCCALTQVTPMGLIQDICLSLFDLSFAPSRYEKRVQELKDVLGRNLSGHLPQEKIDTLINIVYPLKEAYYEHILENKKKTFQDLKDILVYLKSKNKLTVVIDDFDLIDETSFDFVKYLIECDYFKTGAKLVLTYRNQHAIQMYINSEKLPKNACLNINLAQKEAADVRDFIKLRVGSCDVLPLAVLNQIILNAQGNFAYVEQVLYDLFETKTLSLKNKEFVFDAKQESMYIVNSLKELMDKRFAYLKENRRKEYEFLMVASMLGGKFTKSLMEKVFNLELENFERVVAFLEKNGYIKRITENIFEFKNSLVWSHTYAVAKDDKELLEVHKKLLGEICKRTVSSPAIPSLLAQITGEKDLAFSLWTMSLKLASYIGDVSFYTLCQKQSLILLKDVKVANFDYIKNNICERLGKLTYLKNPKEAIEYLSNAIVSAQKNENDSKVVELSGYLIQSCKVAQNYPAIVETVDAVLAIYSKPKQELQRALIKTRKLEALLQLGNWSEIASMVNNEINPVLQKFLKHPKKSDFVSIREVYETWIMSNIILAESYAQQGSPLSFELIEEIKKELNKDKSHSLTRLKMHLALTHACAQTSRGFIKDSDEILQSVLKEFSYAVNDLKLVSKWNLIDIFNKIFSGNFENIKEDLFEAVTFANNCGDEYTKNILKTMLAYVLLKENNALRALEICAQQMTYFSDKKIAFGALLAWYISAKATLPSSGADRCIEICEKAVAICESAKISSINFKILFQELLSRAYLQKNDFDNAKMYCELALQDASANELIFLQMRLYRLRANIMQDSIVHIDDDKKLAVAQSTIRVYEKALTLASRLGLEKHQYAIQKELTAFRAYCQLKRIS</sequence>
<keyword evidence="1" id="KW-0547">Nucleotide-binding</keyword>
<keyword evidence="2" id="KW-0067">ATP-binding</keyword>
<comment type="caution">
    <text evidence="6">The sequence shown here is derived from an EMBL/GenBank/DDBJ whole genome shotgun (WGS) entry which is preliminary data.</text>
</comment>
<feature type="domain" description="DZANK-type" evidence="4">
    <location>
        <begin position="3"/>
        <end position="46"/>
    </location>
</feature>
<dbReference type="InterPro" id="IPR041664">
    <property type="entry name" value="AAA_16"/>
</dbReference>
<dbReference type="PANTHER" id="PTHR16305:SF28">
    <property type="entry name" value="GUANYLATE CYCLASE DOMAIN-CONTAINING PROTEIN"/>
    <property type="match status" value="1"/>
</dbReference>
<protein>
    <submittedName>
        <fullName evidence="6">AAA family ATPase</fullName>
    </submittedName>
</protein>
<dbReference type="Pfam" id="PF12773">
    <property type="entry name" value="DZR"/>
    <property type="match status" value="1"/>
</dbReference>
<gene>
    <name evidence="6" type="ORF">IAA86_02965</name>
</gene>
<evidence type="ECO:0000256" key="3">
    <source>
        <dbReference type="SAM" id="MobiDB-lite"/>
    </source>
</evidence>
<dbReference type="Pfam" id="PF13191">
    <property type="entry name" value="AAA_16"/>
    <property type="match status" value="1"/>
</dbReference>
<dbReference type="AlphaFoldDB" id="A0A9D1FI79"/>
<reference evidence="6" key="1">
    <citation type="submission" date="2020-10" db="EMBL/GenBank/DDBJ databases">
        <authorList>
            <person name="Gilroy R."/>
        </authorList>
    </citation>
    <scope>NUCLEOTIDE SEQUENCE</scope>
    <source>
        <strain evidence="6">CHK152-2871</strain>
    </source>
</reference>
<feature type="region of interest" description="Disordered" evidence="3">
    <location>
        <begin position="81"/>
        <end position="117"/>
    </location>
</feature>
<dbReference type="SUPFAM" id="SSF52540">
    <property type="entry name" value="P-loop containing nucleoside triphosphate hydrolases"/>
    <property type="match status" value="1"/>
</dbReference>
<evidence type="ECO:0000256" key="1">
    <source>
        <dbReference type="ARBA" id="ARBA00022741"/>
    </source>
</evidence>
<organism evidence="6 7">
    <name type="scientific">Candidatus Galligastranaerophilus intestinavium</name>
    <dbReference type="NCBI Taxonomy" id="2840836"/>
    <lineage>
        <taxon>Bacteria</taxon>
        <taxon>Candidatus Galligastranaerophilus</taxon>
    </lineage>
</organism>